<organism evidence="2">
    <name type="scientific">Lepeophtheirus salmonis</name>
    <name type="common">Salmon louse</name>
    <name type="synonym">Caligus salmonis</name>
    <dbReference type="NCBI Taxonomy" id="72036"/>
    <lineage>
        <taxon>Eukaryota</taxon>
        <taxon>Metazoa</taxon>
        <taxon>Ecdysozoa</taxon>
        <taxon>Arthropoda</taxon>
        <taxon>Crustacea</taxon>
        <taxon>Multicrustacea</taxon>
        <taxon>Hexanauplia</taxon>
        <taxon>Copepoda</taxon>
        <taxon>Siphonostomatoida</taxon>
        <taxon>Caligidae</taxon>
        <taxon>Lepeophtheirus</taxon>
    </lineage>
</organism>
<feature type="non-terminal residue" evidence="2">
    <location>
        <position position="1"/>
    </location>
</feature>
<accession>A0A0K2VID9</accession>
<keyword evidence="1" id="KW-0812">Transmembrane</keyword>
<protein>
    <submittedName>
        <fullName evidence="2">Uncharacterized protein</fullName>
    </submittedName>
</protein>
<proteinExistence type="predicted"/>
<name>A0A0K2VID9_LEPSM</name>
<dbReference type="EMBL" id="HACA01032872">
    <property type="protein sequence ID" value="CDW50233.1"/>
    <property type="molecule type" value="Transcribed_RNA"/>
</dbReference>
<evidence type="ECO:0000256" key="1">
    <source>
        <dbReference type="SAM" id="Phobius"/>
    </source>
</evidence>
<keyword evidence="1" id="KW-0472">Membrane</keyword>
<evidence type="ECO:0000313" key="2">
    <source>
        <dbReference type="EMBL" id="CDW50233.1"/>
    </source>
</evidence>
<dbReference type="AlphaFoldDB" id="A0A0K2VID9"/>
<keyword evidence="1" id="KW-1133">Transmembrane helix</keyword>
<feature type="transmembrane region" description="Helical" evidence="1">
    <location>
        <begin position="12"/>
        <end position="36"/>
    </location>
</feature>
<sequence length="50" mass="5899">ISICRFVIGDLLAILFCEFCVLIQILIRCIIFVWGYREYKTNKTYHAIVS</sequence>
<reference evidence="2" key="1">
    <citation type="submission" date="2014-05" db="EMBL/GenBank/DDBJ databases">
        <authorList>
            <person name="Chronopoulou M."/>
        </authorList>
    </citation>
    <scope>NUCLEOTIDE SEQUENCE</scope>
    <source>
        <tissue evidence="2">Whole organism</tissue>
    </source>
</reference>